<feature type="compositionally biased region" description="Low complexity" evidence="1">
    <location>
        <begin position="53"/>
        <end position="77"/>
    </location>
</feature>
<dbReference type="Proteomes" id="UP000050969">
    <property type="component" value="Unassembled WGS sequence"/>
</dbReference>
<accession>A0A0R2MN85</accession>
<sequence length="237" mass="25838">MDKAISAQLKAEAPAAAVVKKVQAIVWSEKPYLKRLKPNAEKLLQKAKNQRDQAAASASSQSNATSTRKQASASSASQKDDAAVHATAEQLRQRIVDSMGPDSGYTMAGLEQVPDKVIVDKSHEGEAIGADIGWLGVELAKQYPQIKSNATSTEGKTLTSELTAQLFNQYVLQLENPALGDVMSDSDVEETGAGGFKVKFWYKGDEPNTYYYFVADVEGSIYYLDPENQKTMLGHWK</sequence>
<gene>
    <name evidence="2" type="ORF">IV56_GL000257</name>
</gene>
<dbReference type="PATRIC" id="fig|1293598.4.peg.276"/>
<evidence type="ECO:0000256" key="1">
    <source>
        <dbReference type="SAM" id="MobiDB-lite"/>
    </source>
</evidence>
<evidence type="ECO:0000313" key="2">
    <source>
        <dbReference type="EMBL" id="KRO15166.1"/>
    </source>
</evidence>
<dbReference type="STRING" id="1293598.IV56_GL000257"/>
<feature type="region of interest" description="Disordered" evidence="1">
    <location>
        <begin position="43"/>
        <end position="86"/>
    </location>
</feature>
<dbReference type="EMBL" id="JQCE01000075">
    <property type="protein sequence ID" value="KRO15166.1"/>
    <property type="molecule type" value="Genomic_DNA"/>
</dbReference>
<protein>
    <submittedName>
        <fullName evidence="2">Uncharacterized protein</fullName>
    </submittedName>
</protein>
<dbReference type="AlphaFoldDB" id="A0A0R2MN85"/>
<reference evidence="2 3" key="1">
    <citation type="journal article" date="2015" name="Genome Announc.">
        <title>Expanding the biotechnology potential of lactobacilli through comparative genomics of 213 strains and associated genera.</title>
        <authorList>
            <person name="Sun Z."/>
            <person name="Harris H.M."/>
            <person name="McCann A."/>
            <person name="Guo C."/>
            <person name="Argimon S."/>
            <person name="Zhang W."/>
            <person name="Yang X."/>
            <person name="Jeffery I.B."/>
            <person name="Cooney J.C."/>
            <person name="Kagawa T.F."/>
            <person name="Liu W."/>
            <person name="Song Y."/>
            <person name="Salvetti E."/>
            <person name="Wrobel A."/>
            <person name="Rasinkangas P."/>
            <person name="Parkhill J."/>
            <person name="Rea M.C."/>
            <person name="O'Sullivan O."/>
            <person name="Ritari J."/>
            <person name="Douillard F.P."/>
            <person name="Paul Ross R."/>
            <person name="Yang R."/>
            <person name="Briner A.E."/>
            <person name="Felis G.E."/>
            <person name="de Vos W.M."/>
            <person name="Barrangou R."/>
            <person name="Klaenhammer T.R."/>
            <person name="Caufield P.W."/>
            <person name="Cui Y."/>
            <person name="Zhang H."/>
            <person name="O'Toole P.W."/>
        </authorList>
    </citation>
    <scope>NUCLEOTIDE SEQUENCE [LARGE SCALE GENOMIC DNA]</scope>
    <source>
        <strain evidence="2 3">DSM 24301</strain>
    </source>
</reference>
<evidence type="ECO:0000313" key="3">
    <source>
        <dbReference type="Proteomes" id="UP000050969"/>
    </source>
</evidence>
<dbReference type="RefSeq" id="WP_056993383.1">
    <property type="nucleotide sequence ID" value="NZ_JQCE01000075.1"/>
</dbReference>
<comment type="caution">
    <text evidence="2">The sequence shown here is derived from an EMBL/GenBank/DDBJ whole genome shotgun (WGS) entry which is preliminary data.</text>
</comment>
<proteinExistence type="predicted"/>
<keyword evidence="3" id="KW-1185">Reference proteome</keyword>
<name>A0A0R2MN85_9LACO</name>
<organism evidence="2 3">
    <name type="scientific">Lacticaseibacillus saniviri JCM 17471 = DSM 24301</name>
    <dbReference type="NCBI Taxonomy" id="1293598"/>
    <lineage>
        <taxon>Bacteria</taxon>
        <taxon>Bacillati</taxon>
        <taxon>Bacillota</taxon>
        <taxon>Bacilli</taxon>
        <taxon>Lactobacillales</taxon>
        <taxon>Lactobacillaceae</taxon>
        <taxon>Lacticaseibacillus</taxon>
    </lineage>
</organism>